<dbReference type="EMBL" id="MU155264">
    <property type="protein sequence ID" value="KAF9477337.1"/>
    <property type="molecule type" value="Genomic_DNA"/>
</dbReference>
<dbReference type="Gene3D" id="3.20.20.100">
    <property type="entry name" value="NADP-dependent oxidoreductase domain"/>
    <property type="match status" value="1"/>
</dbReference>
<gene>
    <name evidence="4" type="ORF">BDN70DRAFT_907314</name>
</gene>
<evidence type="ECO:0000313" key="5">
    <source>
        <dbReference type="Proteomes" id="UP000807469"/>
    </source>
</evidence>
<evidence type="ECO:0000256" key="2">
    <source>
        <dbReference type="ARBA" id="ARBA00038157"/>
    </source>
</evidence>
<keyword evidence="1" id="KW-0521">NADP</keyword>
<accession>A0A9P6CSI4</accession>
<dbReference type="Proteomes" id="UP000807469">
    <property type="component" value="Unassembled WGS sequence"/>
</dbReference>
<dbReference type="Pfam" id="PF00248">
    <property type="entry name" value="Aldo_ket_red"/>
    <property type="match status" value="1"/>
</dbReference>
<keyword evidence="5" id="KW-1185">Reference proteome</keyword>
<feature type="domain" description="NADP-dependent oxidoreductase" evidence="3">
    <location>
        <begin position="1"/>
        <end position="274"/>
    </location>
</feature>
<sequence length="327" mass="37155">MSIGGKWEDIGMGHMDKELSLKLLDSYYDNGGNLTDTANNYGEWTKKRGIRDRLFIAIKIYIEQKVMYVGNNAKSLHLSVEASLKKLRTYYIDLLYLHWWDWDTSIEEVMKALHMVVQQGKVLYLGVSDTPAWVVSKANQYARDHALTQFIIYQGAWNLMERSFEREIIPMAKSEGDLGWPLAPWNILASGKIRTDDEERRRRESGEKGCTIMEDRRERNDNQKLVCNGLEEVPNQIGAKSITSVAIVYLMQKTVNVFPIANIEALSISLTEEQIKSLKSVVGFDPGFPNTMIGDGTEPSIFLTNAAPIEKLPVTIPLRPTTKRAHN</sequence>
<dbReference type="PANTHER" id="PTHR43364">
    <property type="entry name" value="NADH-SPECIFIC METHYLGLYOXAL REDUCTASE-RELATED"/>
    <property type="match status" value="1"/>
</dbReference>
<dbReference type="SUPFAM" id="SSF51430">
    <property type="entry name" value="NAD(P)-linked oxidoreductase"/>
    <property type="match status" value="1"/>
</dbReference>
<reference evidence="4" key="1">
    <citation type="submission" date="2020-11" db="EMBL/GenBank/DDBJ databases">
        <authorList>
            <consortium name="DOE Joint Genome Institute"/>
            <person name="Ahrendt S."/>
            <person name="Riley R."/>
            <person name="Andreopoulos W."/>
            <person name="Labutti K."/>
            <person name="Pangilinan J."/>
            <person name="Ruiz-Duenas F.J."/>
            <person name="Barrasa J.M."/>
            <person name="Sanchez-Garcia M."/>
            <person name="Camarero S."/>
            <person name="Miyauchi S."/>
            <person name="Serrano A."/>
            <person name="Linde D."/>
            <person name="Babiker R."/>
            <person name="Drula E."/>
            <person name="Ayuso-Fernandez I."/>
            <person name="Pacheco R."/>
            <person name="Padilla G."/>
            <person name="Ferreira P."/>
            <person name="Barriuso J."/>
            <person name="Kellner H."/>
            <person name="Castanera R."/>
            <person name="Alfaro M."/>
            <person name="Ramirez L."/>
            <person name="Pisabarro A.G."/>
            <person name="Kuo A."/>
            <person name="Tritt A."/>
            <person name="Lipzen A."/>
            <person name="He G."/>
            <person name="Yan M."/>
            <person name="Ng V."/>
            <person name="Cullen D."/>
            <person name="Martin F."/>
            <person name="Rosso M.-N."/>
            <person name="Henrissat B."/>
            <person name="Hibbett D."/>
            <person name="Martinez A.T."/>
            <person name="Grigoriev I.V."/>
        </authorList>
    </citation>
    <scope>NUCLEOTIDE SEQUENCE</scope>
    <source>
        <strain evidence="4">CIRM-BRFM 674</strain>
    </source>
</reference>
<evidence type="ECO:0000259" key="3">
    <source>
        <dbReference type="Pfam" id="PF00248"/>
    </source>
</evidence>
<dbReference type="InterPro" id="IPR050523">
    <property type="entry name" value="AKR_Detox_Biosynth"/>
</dbReference>
<name>A0A9P6CSI4_9AGAR</name>
<comment type="similarity">
    <text evidence="2">Belongs to the aldo/keto reductase family. Aldo/keto reductase 2 subfamily.</text>
</comment>
<dbReference type="AlphaFoldDB" id="A0A9P6CSI4"/>
<dbReference type="InterPro" id="IPR023210">
    <property type="entry name" value="NADP_OxRdtase_dom"/>
</dbReference>
<evidence type="ECO:0000313" key="4">
    <source>
        <dbReference type="EMBL" id="KAF9477337.1"/>
    </source>
</evidence>
<dbReference type="PANTHER" id="PTHR43364:SF7">
    <property type="entry name" value="NADP-DEPENDENT OXIDOREDUCTASE DOMAIN-CONTAINING PROTEIN-RELATED"/>
    <property type="match status" value="1"/>
</dbReference>
<evidence type="ECO:0000256" key="1">
    <source>
        <dbReference type="ARBA" id="ARBA00022857"/>
    </source>
</evidence>
<dbReference type="InterPro" id="IPR036812">
    <property type="entry name" value="NAD(P)_OxRdtase_dom_sf"/>
</dbReference>
<comment type="caution">
    <text evidence="4">The sequence shown here is derived from an EMBL/GenBank/DDBJ whole genome shotgun (WGS) entry which is preliminary data.</text>
</comment>
<organism evidence="4 5">
    <name type="scientific">Pholiota conissans</name>
    <dbReference type="NCBI Taxonomy" id="109636"/>
    <lineage>
        <taxon>Eukaryota</taxon>
        <taxon>Fungi</taxon>
        <taxon>Dikarya</taxon>
        <taxon>Basidiomycota</taxon>
        <taxon>Agaricomycotina</taxon>
        <taxon>Agaricomycetes</taxon>
        <taxon>Agaricomycetidae</taxon>
        <taxon>Agaricales</taxon>
        <taxon>Agaricineae</taxon>
        <taxon>Strophariaceae</taxon>
        <taxon>Pholiota</taxon>
    </lineage>
</organism>
<dbReference type="OrthoDB" id="48988at2759"/>
<proteinExistence type="inferred from homology"/>
<protein>
    <submittedName>
        <fullName evidence="4">Aldo/keto reductase</fullName>
    </submittedName>
</protein>